<feature type="domain" description="DUF6602" evidence="1">
    <location>
        <begin position="25"/>
        <end position="121"/>
    </location>
</feature>
<keyword evidence="3" id="KW-1185">Reference proteome</keyword>
<sequence>MADINQSIVVSFEREEATAKERGRAQEVGHGVESTWMKALAHWLPPQYGMEKRKYLMLERDHGPALTKETDLIVFHPHYPTGLRDEHHVLAAGVAAAFSVKRTVGRKDIVEAYEAAIALRRGMRIRGRDQQDHLVPPVFYGLLGQSHEWKGDNSTPAENVREITNELERELVAAPREGLDLICIADLGTWTRKTTVSPQRFLDRGLRADPIGAQLMGAVGEDSRVMSGLGRDYEQKNLSPLTNFIGALWDKLAINDPTLKPLADGLRFTKTMDTTVSLGTGGKIYKLSEITTPEIAKRYRNSEPWGY</sequence>
<proteinExistence type="predicted"/>
<reference evidence="2 3" key="1">
    <citation type="submission" date="2024-12" db="EMBL/GenBank/DDBJ databases">
        <title>The coexistence of Mycolicibacterium septicum and Mycolicibacterium nivoides in clinical samples.</title>
        <authorList>
            <person name="Wang C."/>
            <person name="Feng Y."/>
            <person name="Zong Z."/>
        </authorList>
    </citation>
    <scope>NUCLEOTIDE SEQUENCE [LARGE SCALE GENOMIC DNA]</scope>
    <source>
        <strain evidence="2 3">120309</strain>
    </source>
</reference>
<dbReference type="Pfam" id="PF20247">
    <property type="entry name" value="DUF6602"/>
    <property type="match status" value="1"/>
</dbReference>
<organism evidence="2 3">
    <name type="scientific">Mycolicibacterium nivoides</name>
    <dbReference type="NCBI Taxonomy" id="2487344"/>
    <lineage>
        <taxon>Bacteria</taxon>
        <taxon>Bacillati</taxon>
        <taxon>Actinomycetota</taxon>
        <taxon>Actinomycetes</taxon>
        <taxon>Mycobacteriales</taxon>
        <taxon>Mycobacteriaceae</taxon>
        <taxon>Mycolicibacterium</taxon>
    </lineage>
</organism>
<evidence type="ECO:0000259" key="1">
    <source>
        <dbReference type="Pfam" id="PF20247"/>
    </source>
</evidence>
<accession>A0ABW9LAP4</accession>
<protein>
    <submittedName>
        <fullName evidence="2">DUF6602 domain-containing protein</fullName>
    </submittedName>
</protein>
<comment type="caution">
    <text evidence="2">The sequence shown here is derived from an EMBL/GenBank/DDBJ whole genome shotgun (WGS) entry which is preliminary data.</text>
</comment>
<dbReference type="InterPro" id="IPR046537">
    <property type="entry name" value="DUF6602"/>
</dbReference>
<dbReference type="Proteomes" id="UP001635816">
    <property type="component" value="Unassembled WGS sequence"/>
</dbReference>
<dbReference type="EMBL" id="JBKBDD010000006">
    <property type="protein sequence ID" value="MFN6545043.1"/>
    <property type="molecule type" value="Genomic_DNA"/>
</dbReference>
<name>A0ABW9LAP4_9MYCO</name>
<dbReference type="RefSeq" id="WP_409543872.1">
    <property type="nucleotide sequence ID" value="NZ_JBKBDD010000006.1"/>
</dbReference>
<evidence type="ECO:0000313" key="3">
    <source>
        <dbReference type="Proteomes" id="UP001635816"/>
    </source>
</evidence>
<gene>
    <name evidence="2" type="ORF">ACK4CT_17805</name>
</gene>
<evidence type="ECO:0000313" key="2">
    <source>
        <dbReference type="EMBL" id="MFN6545043.1"/>
    </source>
</evidence>